<organism evidence="1 2">
    <name type="scientific">Brachionus plicatilis</name>
    <name type="common">Marine rotifer</name>
    <name type="synonym">Brachionus muelleri</name>
    <dbReference type="NCBI Taxonomy" id="10195"/>
    <lineage>
        <taxon>Eukaryota</taxon>
        <taxon>Metazoa</taxon>
        <taxon>Spiralia</taxon>
        <taxon>Gnathifera</taxon>
        <taxon>Rotifera</taxon>
        <taxon>Eurotatoria</taxon>
        <taxon>Monogononta</taxon>
        <taxon>Pseudotrocha</taxon>
        <taxon>Ploima</taxon>
        <taxon>Brachionidae</taxon>
        <taxon>Brachionus</taxon>
    </lineage>
</organism>
<protein>
    <submittedName>
        <fullName evidence="1">Uncharacterized protein</fullName>
    </submittedName>
</protein>
<gene>
    <name evidence="1" type="ORF">BpHYR1_011777</name>
</gene>
<evidence type="ECO:0000313" key="1">
    <source>
        <dbReference type="EMBL" id="RMZ98521.1"/>
    </source>
</evidence>
<sequence>IKQIKTQNRQKKVTFDTLKIDDENKFEPSYTGPFFIDRITEYGNYNLKNEKGERIEESYPRWRLKLAKQEMTKMNRKMKYLKLKKFLTTRKLEEVLVT</sequence>
<accession>A0A3M7PHD6</accession>
<dbReference type="AlphaFoldDB" id="A0A3M7PHD6"/>
<dbReference type="Proteomes" id="UP000276133">
    <property type="component" value="Unassembled WGS sequence"/>
</dbReference>
<keyword evidence="2" id="KW-1185">Reference proteome</keyword>
<name>A0A3M7PHD6_BRAPC</name>
<feature type="non-terminal residue" evidence="1">
    <location>
        <position position="1"/>
    </location>
</feature>
<reference evidence="1 2" key="1">
    <citation type="journal article" date="2018" name="Sci. Rep.">
        <title>Genomic signatures of local adaptation to the degree of environmental predictability in rotifers.</title>
        <authorList>
            <person name="Franch-Gras L."/>
            <person name="Hahn C."/>
            <person name="Garcia-Roger E.M."/>
            <person name="Carmona M.J."/>
            <person name="Serra M."/>
            <person name="Gomez A."/>
        </authorList>
    </citation>
    <scope>NUCLEOTIDE SEQUENCE [LARGE SCALE GENOMIC DNA]</scope>
    <source>
        <strain evidence="1">HYR1</strain>
    </source>
</reference>
<comment type="caution">
    <text evidence="1">The sequence shown here is derived from an EMBL/GenBank/DDBJ whole genome shotgun (WGS) entry which is preliminary data.</text>
</comment>
<proteinExistence type="predicted"/>
<dbReference type="EMBL" id="REGN01010724">
    <property type="protein sequence ID" value="RMZ98521.1"/>
    <property type="molecule type" value="Genomic_DNA"/>
</dbReference>
<evidence type="ECO:0000313" key="2">
    <source>
        <dbReference type="Proteomes" id="UP000276133"/>
    </source>
</evidence>